<dbReference type="InterPro" id="IPR007138">
    <property type="entry name" value="ABM_dom"/>
</dbReference>
<dbReference type="RefSeq" id="WP_073601360.1">
    <property type="nucleotide sequence ID" value="NZ_MRCB01000037.1"/>
</dbReference>
<dbReference type="OrthoDB" id="9806189at2"/>
<keyword evidence="3" id="KW-1185">Reference proteome</keyword>
<organism evidence="2 3">
    <name type="scientific">Hydrococcus rivularis NIES-593</name>
    <dbReference type="NCBI Taxonomy" id="1921803"/>
    <lineage>
        <taxon>Bacteria</taxon>
        <taxon>Bacillati</taxon>
        <taxon>Cyanobacteriota</taxon>
        <taxon>Cyanophyceae</taxon>
        <taxon>Pleurocapsales</taxon>
        <taxon>Hydrococcaceae</taxon>
        <taxon>Hydrococcus</taxon>
    </lineage>
</organism>
<dbReference type="EMBL" id="MRCB01000037">
    <property type="protein sequence ID" value="OKH19849.1"/>
    <property type="molecule type" value="Genomic_DNA"/>
</dbReference>
<keyword evidence="2" id="KW-0560">Oxidoreductase</keyword>
<evidence type="ECO:0000259" key="1">
    <source>
        <dbReference type="PROSITE" id="PS51725"/>
    </source>
</evidence>
<evidence type="ECO:0000313" key="2">
    <source>
        <dbReference type="EMBL" id="OKH19849.1"/>
    </source>
</evidence>
<reference evidence="2 3" key="1">
    <citation type="submission" date="2016-11" db="EMBL/GenBank/DDBJ databases">
        <title>Draft Genome Sequences of Nine Cyanobacterial Strains from Diverse Habitats.</title>
        <authorList>
            <person name="Zhu T."/>
            <person name="Hou S."/>
            <person name="Lu X."/>
            <person name="Hess W.R."/>
        </authorList>
    </citation>
    <scope>NUCLEOTIDE SEQUENCE [LARGE SCALE GENOMIC DNA]</scope>
    <source>
        <strain evidence="2 3">NIES-593</strain>
    </source>
</reference>
<feature type="domain" description="ABM" evidence="1">
    <location>
        <begin position="6"/>
        <end position="95"/>
    </location>
</feature>
<dbReference type="Pfam" id="PF03992">
    <property type="entry name" value="ABM"/>
    <property type="match status" value="1"/>
</dbReference>
<dbReference type="InterPro" id="IPR011008">
    <property type="entry name" value="Dimeric_a/b-barrel"/>
</dbReference>
<dbReference type="AlphaFoldDB" id="A0A1U7H8V0"/>
<dbReference type="PROSITE" id="PS51725">
    <property type="entry name" value="ABM"/>
    <property type="match status" value="1"/>
</dbReference>
<dbReference type="SUPFAM" id="SSF54909">
    <property type="entry name" value="Dimeric alpha+beta barrel"/>
    <property type="match status" value="1"/>
</dbReference>
<proteinExistence type="predicted"/>
<dbReference type="PANTHER" id="PTHR33336:SF15">
    <property type="entry name" value="ABM DOMAIN-CONTAINING PROTEIN"/>
    <property type="match status" value="1"/>
</dbReference>
<keyword evidence="2" id="KW-0503">Monooxygenase</keyword>
<dbReference type="Gene3D" id="3.30.70.100">
    <property type="match status" value="1"/>
</dbReference>
<dbReference type="InterPro" id="IPR050744">
    <property type="entry name" value="AI-2_Isomerase_LsrG"/>
</dbReference>
<gene>
    <name evidence="2" type="ORF">NIES593_20520</name>
</gene>
<dbReference type="PANTHER" id="PTHR33336">
    <property type="entry name" value="QUINOL MONOOXYGENASE YGIN-RELATED"/>
    <property type="match status" value="1"/>
</dbReference>
<name>A0A1U7H8V0_9CYAN</name>
<protein>
    <submittedName>
        <fullName evidence="2">Antibiotic biosynthesis monooxygenase</fullName>
    </submittedName>
</protein>
<evidence type="ECO:0000313" key="3">
    <source>
        <dbReference type="Proteomes" id="UP000186868"/>
    </source>
</evidence>
<dbReference type="Proteomes" id="UP000186868">
    <property type="component" value="Unassembled WGS sequence"/>
</dbReference>
<comment type="caution">
    <text evidence="2">The sequence shown here is derived from an EMBL/GenBank/DDBJ whole genome shotgun (WGS) entry which is preliminary data.</text>
</comment>
<accession>A0A1U7H8V0</accession>
<sequence>MSNSTIRVVARVIALPDKIEELKAVLLQIVEPTRQEEGCIQYDLFQNQTDPTDFTFVEEWTTKEALDKHLASEHLQAAVQRIDGLVATNPDIRTYHQLN</sequence>
<dbReference type="STRING" id="1921803.NIES593_20520"/>
<dbReference type="GO" id="GO:0004497">
    <property type="term" value="F:monooxygenase activity"/>
    <property type="evidence" value="ECO:0007669"/>
    <property type="project" value="UniProtKB-KW"/>
</dbReference>